<feature type="region of interest" description="Disordered" evidence="5">
    <location>
        <begin position="342"/>
        <end position="372"/>
    </location>
</feature>
<gene>
    <name evidence="7" type="ORF">NA57DRAFT_45730</name>
</gene>
<dbReference type="Gene3D" id="4.10.280.10">
    <property type="entry name" value="Helix-loop-helix DNA-binding domain"/>
    <property type="match status" value="1"/>
</dbReference>
<dbReference type="Pfam" id="PF00010">
    <property type="entry name" value="HLH"/>
    <property type="match status" value="1"/>
</dbReference>
<organism evidence="7 8">
    <name type="scientific">Rhizodiscina lignyota</name>
    <dbReference type="NCBI Taxonomy" id="1504668"/>
    <lineage>
        <taxon>Eukaryota</taxon>
        <taxon>Fungi</taxon>
        <taxon>Dikarya</taxon>
        <taxon>Ascomycota</taxon>
        <taxon>Pezizomycotina</taxon>
        <taxon>Dothideomycetes</taxon>
        <taxon>Pleosporomycetidae</taxon>
        <taxon>Aulographales</taxon>
        <taxon>Rhizodiscinaceae</taxon>
        <taxon>Rhizodiscina</taxon>
    </lineage>
</organism>
<reference evidence="7" key="1">
    <citation type="journal article" date="2020" name="Stud. Mycol.">
        <title>101 Dothideomycetes genomes: a test case for predicting lifestyles and emergence of pathogens.</title>
        <authorList>
            <person name="Haridas S."/>
            <person name="Albert R."/>
            <person name="Binder M."/>
            <person name="Bloem J."/>
            <person name="Labutti K."/>
            <person name="Salamov A."/>
            <person name="Andreopoulos B."/>
            <person name="Baker S."/>
            <person name="Barry K."/>
            <person name="Bills G."/>
            <person name="Bluhm B."/>
            <person name="Cannon C."/>
            <person name="Castanera R."/>
            <person name="Culley D."/>
            <person name="Daum C."/>
            <person name="Ezra D."/>
            <person name="Gonzalez J."/>
            <person name="Henrissat B."/>
            <person name="Kuo A."/>
            <person name="Liang C."/>
            <person name="Lipzen A."/>
            <person name="Lutzoni F."/>
            <person name="Magnuson J."/>
            <person name="Mondo S."/>
            <person name="Nolan M."/>
            <person name="Ohm R."/>
            <person name="Pangilinan J."/>
            <person name="Park H.-J."/>
            <person name="Ramirez L."/>
            <person name="Alfaro M."/>
            <person name="Sun H."/>
            <person name="Tritt A."/>
            <person name="Yoshinaga Y."/>
            <person name="Zwiers L.-H."/>
            <person name="Turgeon B."/>
            <person name="Goodwin S."/>
            <person name="Spatafora J."/>
            <person name="Crous P."/>
            <person name="Grigoriev I."/>
        </authorList>
    </citation>
    <scope>NUCLEOTIDE SEQUENCE</scope>
    <source>
        <strain evidence="7">CBS 133067</strain>
    </source>
</reference>
<keyword evidence="8" id="KW-1185">Reference proteome</keyword>
<evidence type="ECO:0000259" key="6">
    <source>
        <dbReference type="PROSITE" id="PS50888"/>
    </source>
</evidence>
<dbReference type="Proteomes" id="UP000799772">
    <property type="component" value="Unassembled WGS sequence"/>
</dbReference>
<sequence length="510" mass="55929">MDSHGSPYIKSEEDEFSFNSNFINMPQQYQNQQFQGQNMDMGSVNPSDLTMSNSMGNGMNNSFGNGNVSGGYLVGKSNITDDELLDLNPYNPHEDGNQMQQNAQNVFQNQGHQSGMPVNQQQRMQQMYSNTPDGAPIMSPFQNGNFDYSGFGPSMPGSVVQNGSFRNKLPPQMSRHPSERSPMTPKINGLHLGTPDSGNFLSNQQFHRQNRSESGQWNGTPGSGSWVDSPAQSPHQGSLHHPQISEVISSGKHASLPAKVDGAGPNYQSQEAKRRRRRESHNLVERRRRDNINERIQDLSKLVPQHRLEDEKIRKHITANGPLSPGLAAGGISPPQATSLLAGGSGRRAAGGITQGLPPDEKDKGPNKGDILNSSVSWTRDLMWLLYQKIENENKLKSQFAAEGRPWPFPTDEDEKRMITELSDAVQRNGVAQFEYSRFPGSGLRVPKHTNYAGEPLQGAADSPQSLSPGVASGGSGEAQNDGSFWVGHQPNSDDNFALKEEDEFGMDMG</sequence>
<dbReference type="InterPro" id="IPR051732">
    <property type="entry name" value="USF"/>
</dbReference>
<dbReference type="PROSITE" id="PS50888">
    <property type="entry name" value="BHLH"/>
    <property type="match status" value="1"/>
</dbReference>
<dbReference type="CDD" id="cd11387">
    <property type="entry name" value="bHLHzip_USF_MITF"/>
    <property type="match status" value="1"/>
</dbReference>
<feature type="region of interest" description="Disordered" evidence="5">
    <location>
        <begin position="148"/>
        <end position="242"/>
    </location>
</feature>
<dbReference type="OrthoDB" id="690068at2759"/>
<evidence type="ECO:0000256" key="5">
    <source>
        <dbReference type="SAM" id="MobiDB-lite"/>
    </source>
</evidence>
<dbReference type="SUPFAM" id="SSF47459">
    <property type="entry name" value="HLH, helix-loop-helix DNA-binding domain"/>
    <property type="match status" value="1"/>
</dbReference>
<feature type="region of interest" description="Disordered" evidence="5">
    <location>
        <begin position="450"/>
        <end position="510"/>
    </location>
</feature>
<keyword evidence="3" id="KW-0804">Transcription</keyword>
<feature type="compositionally biased region" description="Acidic residues" evidence="5">
    <location>
        <begin position="501"/>
        <end position="510"/>
    </location>
</feature>
<feature type="domain" description="BHLH" evidence="6">
    <location>
        <begin position="276"/>
        <end position="382"/>
    </location>
</feature>
<dbReference type="InterPro" id="IPR036638">
    <property type="entry name" value="HLH_DNA-bd_sf"/>
</dbReference>
<proteinExistence type="predicted"/>
<name>A0A9P4I4L2_9PEZI</name>
<protein>
    <recommendedName>
        <fullName evidence="6">BHLH domain-containing protein</fullName>
    </recommendedName>
</protein>
<evidence type="ECO:0000313" key="7">
    <source>
        <dbReference type="EMBL" id="KAF2094880.1"/>
    </source>
</evidence>
<comment type="caution">
    <text evidence="7">The sequence shown here is derived from an EMBL/GenBank/DDBJ whole genome shotgun (WGS) entry which is preliminary data.</text>
</comment>
<feature type="compositionally biased region" description="Polar residues" evidence="5">
    <location>
        <begin position="196"/>
        <end position="220"/>
    </location>
</feature>
<dbReference type="PANTHER" id="PTHR46117:SF3">
    <property type="entry name" value="FI24210P1"/>
    <property type="match status" value="1"/>
</dbReference>
<dbReference type="SMART" id="SM00353">
    <property type="entry name" value="HLH"/>
    <property type="match status" value="1"/>
</dbReference>
<feature type="region of interest" description="Disordered" evidence="5">
    <location>
        <begin position="255"/>
        <end position="284"/>
    </location>
</feature>
<feature type="compositionally biased region" description="Low complexity" evidence="5">
    <location>
        <begin position="342"/>
        <end position="352"/>
    </location>
</feature>
<evidence type="ECO:0000256" key="1">
    <source>
        <dbReference type="ARBA" id="ARBA00004123"/>
    </source>
</evidence>
<keyword evidence="4" id="KW-0539">Nucleus</keyword>
<evidence type="ECO:0000256" key="2">
    <source>
        <dbReference type="ARBA" id="ARBA00023015"/>
    </source>
</evidence>
<dbReference type="EMBL" id="ML978133">
    <property type="protein sequence ID" value="KAF2094880.1"/>
    <property type="molecule type" value="Genomic_DNA"/>
</dbReference>
<dbReference type="GO" id="GO:0000981">
    <property type="term" value="F:DNA-binding transcription factor activity, RNA polymerase II-specific"/>
    <property type="evidence" value="ECO:0007669"/>
    <property type="project" value="TreeGrafter"/>
</dbReference>
<evidence type="ECO:0000256" key="3">
    <source>
        <dbReference type="ARBA" id="ARBA00023163"/>
    </source>
</evidence>
<keyword evidence="2" id="KW-0805">Transcription regulation</keyword>
<dbReference type="InterPro" id="IPR011598">
    <property type="entry name" value="bHLH_dom"/>
</dbReference>
<evidence type="ECO:0000256" key="4">
    <source>
        <dbReference type="ARBA" id="ARBA00023242"/>
    </source>
</evidence>
<comment type="subcellular location">
    <subcellularLocation>
        <location evidence="1">Nucleus</location>
    </subcellularLocation>
</comment>
<dbReference type="GO" id="GO:0005634">
    <property type="term" value="C:nucleus"/>
    <property type="evidence" value="ECO:0007669"/>
    <property type="project" value="UniProtKB-SubCell"/>
</dbReference>
<accession>A0A9P4I4L2</accession>
<dbReference type="GO" id="GO:0000978">
    <property type="term" value="F:RNA polymerase II cis-regulatory region sequence-specific DNA binding"/>
    <property type="evidence" value="ECO:0007669"/>
    <property type="project" value="TreeGrafter"/>
</dbReference>
<dbReference type="AlphaFoldDB" id="A0A9P4I4L2"/>
<dbReference type="PANTHER" id="PTHR46117">
    <property type="entry name" value="FI24210P1"/>
    <property type="match status" value="1"/>
</dbReference>
<dbReference type="GO" id="GO:0046983">
    <property type="term" value="F:protein dimerization activity"/>
    <property type="evidence" value="ECO:0007669"/>
    <property type="project" value="InterPro"/>
</dbReference>
<evidence type="ECO:0000313" key="8">
    <source>
        <dbReference type="Proteomes" id="UP000799772"/>
    </source>
</evidence>